<reference evidence="2" key="1">
    <citation type="submission" date="2024-01" db="EMBL/GenBank/DDBJ databases">
        <title>Bank of Algae and Cyanobacteria of the Azores (BACA) strain genomes.</title>
        <authorList>
            <person name="Luz R."/>
            <person name="Cordeiro R."/>
            <person name="Fonseca A."/>
            <person name="Goncalves V."/>
        </authorList>
    </citation>
    <scope>NUCLEOTIDE SEQUENCE</scope>
    <source>
        <strain evidence="2">BACA0141</strain>
    </source>
</reference>
<protein>
    <submittedName>
        <fullName evidence="2">Dienelactone hydrolase family protein</fullName>
    </submittedName>
</protein>
<feature type="domain" description="Dienelactone hydrolase" evidence="1">
    <location>
        <begin position="29"/>
        <end position="253"/>
    </location>
</feature>
<dbReference type="InterPro" id="IPR051049">
    <property type="entry name" value="Dienelactone_hydrolase-like"/>
</dbReference>
<dbReference type="Proteomes" id="UP001333818">
    <property type="component" value="Unassembled WGS sequence"/>
</dbReference>
<dbReference type="PANTHER" id="PTHR46623:SF6">
    <property type="entry name" value="ALPHA_BETA-HYDROLASES SUPERFAMILY PROTEIN"/>
    <property type="match status" value="1"/>
</dbReference>
<dbReference type="RefSeq" id="WP_330484967.1">
    <property type="nucleotide sequence ID" value="NZ_JAZBJZ010000082.1"/>
</dbReference>
<evidence type="ECO:0000259" key="1">
    <source>
        <dbReference type="Pfam" id="PF01738"/>
    </source>
</evidence>
<dbReference type="Gene3D" id="3.40.50.1820">
    <property type="entry name" value="alpha/beta hydrolase"/>
    <property type="match status" value="1"/>
</dbReference>
<sequence>MTCITLDQNQTNSTIRTAWVKVPNGDLQIDAYFAEPDRTGIFSAVIVVQEIFGVNIHIREVTERLAREGYVAIAPALFQRTAPNFESLYAPEDIQVGRGHKDKTKADEILSDIQATIAYLKALSNVKGDAIGSIGFCFGGHVVYLTATLPEIKATASFYGGGIPNSTPGGGEPTITRTADIKAPIYAFFGEEDAGIPLTDVTKVEAALQEANIPHKVFRYPKAGHGFFCDKRGSYHPESAADAWTHVLELFEENLHKE</sequence>
<dbReference type="Pfam" id="PF01738">
    <property type="entry name" value="DLH"/>
    <property type="match status" value="1"/>
</dbReference>
<keyword evidence="3" id="KW-1185">Reference proteome</keyword>
<dbReference type="PANTHER" id="PTHR46623">
    <property type="entry name" value="CARBOXYMETHYLENEBUTENOLIDASE-RELATED"/>
    <property type="match status" value="1"/>
</dbReference>
<dbReference type="EMBL" id="JAZBJZ010000082">
    <property type="protein sequence ID" value="MEE3718534.1"/>
    <property type="molecule type" value="Genomic_DNA"/>
</dbReference>
<dbReference type="InterPro" id="IPR002925">
    <property type="entry name" value="Dienelactn_hydro"/>
</dbReference>
<dbReference type="InterPro" id="IPR029058">
    <property type="entry name" value="AB_hydrolase_fold"/>
</dbReference>
<keyword evidence="2" id="KW-0378">Hydrolase</keyword>
<organism evidence="2 3">
    <name type="scientific">Tumidithrix elongata BACA0141</name>
    <dbReference type="NCBI Taxonomy" id="2716417"/>
    <lineage>
        <taxon>Bacteria</taxon>
        <taxon>Bacillati</taxon>
        <taxon>Cyanobacteriota</taxon>
        <taxon>Cyanophyceae</taxon>
        <taxon>Pseudanabaenales</taxon>
        <taxon>Pseudanabaenaceae</taxon>
        <taxon>Tumidithrix</taxon>
        <taxon>Tumidithrix elongata</taxon>
    </lineage>
</organism>
<evidence type="ECO:0000313" key="3">
    <source>
        <dbReference type="Proteomes" id="UP001333818"/>
    </source>
</evidence>
<accession>A0AAW9Q2V6</accession>
<dbReference type="GO" id="GO:0016787">
    <property type="term" value="F:hydrolase activity"/>
    <property type="evidence" value="ECO:0007669"/>
    <property type="project" value="UniProtKB-KW"/>
</dbReference>
<proteinExistence type="predicted"/>
<dbReference type="SUPFAM" id="SSF53474">
    <property type="entry name" value="alpha/beta-Hydrolases"/>
    <property type="match status" value="1"/>
</dbReference>
<name>A0AAW9Q2V6_9CYAN</name>
<gene>
    <name evidence="2" type="ORF">V2H45_17480</name>
</gene>
<comment type="caution">
    <text evidence="2">The sequence shown here is derived from an EMBL/GenBank/DDBJ whole genome shotgun (WGS) entry which is preliminary data.</text>
</comment>
<evidence type="ECO:0000313" key="2">
    <source>
        <dbReference type="EMBL" id="MEE3718534.1"/>
    </source>
</evidence>
<dbReference type="AlphaFoldDB" id="A0AAW9Q2V6"/>